<protein>
    <submittedName>
        <fullName evidence="1">Uncharacterized protein</fullName>
    </submittedName>
</protein>
<name>A0AAV6P997_9ROSI</name>
<feature type="non-terminal residue" evidence="1">
    <location>
        <position position="1"/>
    </location>
</feature>
<sequence length="105" mass="12007">MLKITLLTSGPCKTVTKVIVERMKAILPQVTIELEMLLELGITNDHCDACKALWLELLDITNKLSYRIHCQKATQRLFVCWQVKDSSTPNLRARIQNIKVEAGLW</sequence>
<evidence type="ECO:0000313" key="1">
    <source>
        <dbReference type="EMBL" id="KAG6607670.1"/>
    </source>
</evidence>
<gene>
    <name evidence="1" type="ORF">SDJN03_01012</name>
</gene>
<dbReference type="AlphaFoldDB" id="A0AAV6P997"/>
<dbReference type="Proteomes" id="UP000685013">
    <property type="component" value="Chromosome 1"/>
</dbReference>
<proteinExistence type="predicted"/>
<comment type="caution">
    <text evidence="1">The sequence shown here is derived from an EMBL/GenBank/DDBJ whole genome shotgun (WGS) entry which is preliminary data.</text>
</comment>
<accession>A0AAV6P997</accession>
<dbReference type="EMBL" id="JAGKQH010000001">
    <property type="protein sequence ID" value="KAG6607670.1"/>
    <property type="molecule type" value="Genomic_DNA"/>
</dbReference>
<organism evidence="1 2">
    <name type="scientific">Cucurbita argyrosperma subsp. sororia</name>
    <dbReference type="NCBI Taxonomy" id="37648"/>
    <lineage>
        <taxon>Eukaryota</taxon>
        <taxon>Viridiplantae</taxon>
        <taxon>Streptophyta</taxon>
        <taxon>Embryophyta</taxon>
        <taxon>Tracheophyta</taxon>
        <taxon>Spermatophyta</taxon>
        <taxon>Magnoliopsida</taxon>
        <taxon>eudicotyledons</taxon>
        <taxon>Gunneridae</taxon>
        <taxon>Pentapetalae</taxon>
        <taxon>rosids</taxon>
        <taxon>fabids</taxon>
        <taxon>Cucurbitales</taxon>
        <taxon>Cucurbitaceae</taxon>
        <taxon>Cucurbiteae</taxon>
        <taxon>Cucurbita</taxon>
    </lineage>
</organism>
<reference evidence="1 2" key="1">
    <citation type="journal article" date="2021" name="Hortic Res">
        <title>The domestication of Cucurbita argyrosperma as revealed by the genome of its wild relative.</title>
        <authorList>
            <person name="Barrera-Redondo J."/>
            <person name="Sanchez-de la Vega G."/>
            <person name="Aguirre-Liguori J.A."/>
            <person name="Castellanos-Morales G."/>
            <person name="Gutierrez-Guerrero Y.T."/>
            <person name="Aguirre-Dugua X."/>
            <person name="Aguirre-Planter E."/>
            <person name="Tenaillon M.I."/>
            <person name="Lira-Saade R."/>
            <person name="Eguiarte L.E."/>
        </authorList>
    </citation>
    <scope>NUCLEOTIDE SEQUENCE [LARGE SCALE GENOMIC DNA]</scope>
    <source>
        <strain evidence="1">JBR-2021</strain>
    </source>
</reference>
<evidence type="ECO:0000313" key="2">
    <source>
        <dbReference type="Proteomes" id="UP000685013"/>
    </source>
</evidence>
<keyword evidence="2" id="KW-1185">Reference proteome</keyword>